<dbReference type="AlphaFoldDB" id="A0AA88XGD6"/>
<evidence type="ECO:0000313" key="5">
    <source>
        <dbReference type="EMBL" id="KAK3084003.1"/>
    </source>
</evidence>
<dbReference type="InterPro" id="IPR047153">
    <property type="entry name" value="TRIM45/56/19-like"/>
</dbReference>
<dbReference type="GO" id="GO:0005654">
    <property type="term" value="C:nucleoplasm"/>
    <property type="evidence" value="ECO:0007669"/>
    <property type="project" value="TreeGrafter"/>
</dbReference>
<comment type="caution">
    <text evidence="5">The sequence shown here is derived from an EMBL/GenBank/DDBJ whole genome shotgun (WGS) entry which is preliminary data.</text>
</comment>
<dbReference type="Pfam" id="PF01436">
    <property type="entry name" value="NHL"/>
    <property type="match status" value="1"/>
</dbReference>
<reference evidence="5" key="1">
    <citation type="submission" date="2019-08" db="EMBL/GenBank/DDBJ databases">
        <title>The improved chromosome-level genome for the pearl oyster Pinctada fucata martensii using PacBio sequencing and Hi-C.</title>
        <authorList>
            <person name="Zheng Z."/>
        </authorList>
    </citation>
    <scope>NUCLEOTIDE SEQUENCE</scope>
    <source>
        <strain evidence="5">ZZ-2019</strain>
        <tissue evidence="5">Adductor muscle</tissue>
    </source>
</reference>
<dbReference type="EMBL" id="VSWD01000013">
    <property type="protein sequence ID" value="KAK3084003.1"/>
    <property type="molecule type" value="Genomic_DNA"/>
</dbReference>
<dbReference type="InterPro" id="IPR001258">
    <property type="entry name" value="NHL_repeat"/>
</dbReference>
<dbReference type="SUPFAM" id="SSF57845">
    <property type="entry name" value="B-box zinc-binding domain"/>
    <property type="match status" value="1"/>
</dbReference>
<dbReference type="PANTHER" id="PTHR25462">
    <property type="entry name" value="BONUS, ISOFORM C-RELATED"/>
    <property type="match status" value="1"/>
</dbReference>
<evidence type="ECO:0000259" key="4">
    <source>
        <dbReference type="PROSITE" id="PS50119"/>
    </source>
</evidence>
<protein>
    <recommendedName>
        <fullName evidence="4">B box-type domain-containing protein</fullName>
    </recommendedName>
</protein>
<feature type="domain" description="B box-type" evidence="4">
    <location>
        <begin position="66"/>
        <end position="106"/>
    </location>
</feature>
<dbReference type="PROSITE" id="PS50119">
    <property type="entry name" value="ZF_BBOX"/>
    <property type="match status" value="2"/>
</dbReference>
<dbReference type="Gene3D" id="3.30.160.60">
    <property type="entry name" value="Classic Zinc Finger"/>
    <property type="match status" value="1"/>
</dbReference>
<dbReference type="SMART" id="SM00336">
    <property type="entry name" value="BBOX"/>
    <property type="match status" value="2"/>
</dbReference>
<dbReference type="GO" id="GO:0008270">
    <property type="term" value="F:zinc ion binding"/>
    <property type="evidence" value="ECO:0007669"/>
    <property type="project" value="UniProtKB-KW"/>
</dbReference>
<keyword evidence="6" id="KW-1185">Reference proteome</keyword>
<gene>
    <name evidence="5" type="ORF">FSP39_006545</name>
</gene>
<sequence>MAFSKSVNLVHAQTAVPCDACEAKAPGEYYCIECKHTLCPPCEKIHGKFTKGHNVVLRTQIGKIDTNIFTCAEHGNQNTFHCEKCNKPVCGTCITEKHKGHDLTGLNDIFEKEKNTLQNRLTTMQQKSLPTLEKFKEQILELKGNYANKIKEITKDMESENRALHKELDRIHDDRMKRISSMEISHLLMFDGCTTKIEKKIELFAGKISEHREAIGGKSLPAILNLAKKEESLPSIHYKLEVPQPPSFVPGNAENLEEIIGRLLMPPHSIVHPFDIINPTIVSKFKCPTQGQPSLCITKEGDVWLGGLDSKKLVMVDVKGNVLRTIKVQNRICALAVLDCGDIIMSYLSKDSSWVGRLDTDGKEQQVFDSSPSLTNGVSVTADQKILICTEDGRVMRTNRDGSNVKQIYKGSGKGSALHAVENAERNIYITDKRNSSVVIISKDGKTLSTFTQTMYGQKFAWPMGLVVDKMGNALIADRENHCVYIIDQRLQIKVLFSCSDSTPRWIAIDNDDNLWIAQREGNILVIKYLAL</sequence>
<keyword evidence="1" id="KW-0677">Repeat</keyword>
<evidence type="ECO:0000256" key="1">
    <source>
        <dbReference type="ARBA" id="ARBA00022737"/>
    </source>
</evidence>
<organism evidence="5 6">
    <name type="scientific">Pinctada imbricata</name>
    <name type="common">Atlantic pearl-oyster</name>
    <name type="synonym">Pinctada martensii</name>
    <dbReference type="NCBI Taxonomy" id="66713"/>
    <lineage>
        <taxon>Eukaryota</taxon>
        <taxon>Metazoa</taxon>
        <taxon>Spiralia</taxon>
        <taxon>Lophotrochozoa</taxon>
        <taxon>Mollusca</taxon>
        <taxon>Bivalvia</taxon>
        <taxon>Autobranchia</taxon>
        <taxon>Pteriomorphia</taxon>
        <taxon>Pterioida</taxon>
        <taxon>Pterioidea</taxon>
        <taxon>Pteriidae</taxon>
        <taxon>Pinctada</taxon>
    </lineage>
</organism>
<keyword evidence="3" id="KW-0175">Coiled coil</keyword>
<dbReference type="GO" id="GO:0061630">
    <property type="term" value="F:ubiquitin protein ligase activity"/>
    <property type="evidence" value="ECO:0007669"/>
    <property type="project" value="TreeGrafter"/>
</dbReference>
<dbReference type="SUPFAM" id="SSF101898">
    <property type="entry name" value="NHL repeat"/>
    <property type="match status" value="1"/>
</dbReference>
<dbReference type="Proteomes" id="UP001186944">
    <property type="component" value="Unassembled WGS sequence"/>
</dbReference>
<dbReference type="PANTHER" id="PTHR25462:SF296">
    <property type="entry name" value="MEIOTIC P26, ISOFORM F"/>
    <property type="match status" value="1"/>
</dbReference>
<keyword evidence="2" id="KW-0863">Zinc-finger</keyword>
<dbReference type="Gene3D" id="2.120.10.30">
    <property type="entry name" value="TolB, C-terminal domain"/>
    <property type="match status" value="1"/>
</dbReference>
<feature type="domain" description="B box-type" evidence="4">
    <location>
        <begin position="13"/>
        <end position="58"/>
    </location>
</feature>
<proteinExistence type="predicted"/>
<name>A0AA88XGD6_PINIB</name>
<keyword evidence="2" id="KW-0479">Metal-binding</keyword>
<feature type="coiled-coil region" evidence="3">
    <location>
        <begin position="107"/>
        <end position="152"/>
    </location>
</feature>
<evidence type="ECO:0000256" key="2">
    <source>
        <dbReference type="PROSITE-ProRule" id="PRU00024"/>
    </source>
</evidence>
<evidence type="ECO:0000313" key="6">
    <source>
        <dbReference type="Proteomes" id="UP001186944"/>
    </source>
</evidence>
<evidence type="ECO:0000256" key="3">
    <source>
        <dbReference type="SAM" id="Coils"/>
    </source>
</evidence>
<dbReference type="Pfam" id="PF00643">
    <property type="entry name" value="zf-B_box"/>
    <property type="match status" value="1"/>
</dbReference>
<dbReference type="InterPro" id="IPR000315">
    <property type="entry name" value="Znf_B-box"/>
</dbReference>
<accession>A0AA88XGD6</accession>
<dbReference type="InterPro" id="IPR011042">
    <property type="entry name" value="6-blade_b-propeller_TolB-like"/>
</dbReference>
<keyword evidence="2" id="KW-0862">Zinc</keyword>